<evidence type="ECO:0000313" key="2">
    <source>
        <dbReference type="Proteomes" id="UP000540423"/>
    </source>
</evidence>
<organism evidence="1 2">
    <name type="scientific">Streptomyces candidus</name>
    <dbReference type="NCBI Taxonomy" id="67283"/>
    <lineage>
        <taxon>Bacteria</taxon>
        <taxon>Bacillati</taxon>
        <taxon>Actinomycetota</taxon>
        <taxon>Actinomycetes</taxon>
        <taxon>Kitasatosporales</taxon>
        <taxon>Streptomycetaceae</taxon>
        <taxon>Streptomyces</taxon>
    </lineage>
</organism>
<protein>
    <submittedName>
        <fullName evidence="1">Uncharacterized protein</fullName>
    </submittedName>
</protein>
<gene>
    <name evidence="1" type="ORF">HNQ79_006294</name>
</gene>
<dbReference type="Proteomes" id="UP000540423">
    <property type="component" value="Unassembled WGS sequence"/>
</dbReference>
<reference evidence="1 2" key="1">
    <citation type="submission" date="2020-08" db="EMBL/GenBank/DDBJ databases">
        <title>Genomic Encyclopedia of Type Strains, Phase IV (KMG-IV): sequencing the most valuable type-strain genomes for metagenomic binning, comparative biology and taxonomic classification.</title>
        <authorList>
            <person name="Goeker M."/>
        </authorList>
    </citation>
    <scope>NUCLEOTIDE SEQUENCE [LARGE SCALE GENOMIC DNA]</scope>
    <source>
        <strain evidence="1 2">DSM 40141</strain>
    </source>
</reference>
<proteinExistence type="predicted"/>
<dbReference type="EMBL" id="JACHEM010000028">
    <property type="protein sequence ID" value="MBB6439782.1"/>
    <property type="molecule type" value="Genomic_DNA"/>
</dbReference>
<dbReference type="AlphaFoldDB" id="A0A7X0LT19"/>
<name>A0A7X0LT19_9ACTN</name>
<keyword evidence="2" id="KW-1185">Reference proteome</keyword>
<accession>A0A7X0LT19</accession>
<comment type="caution">
    <text evidence="1">The sequence shown here is derived from an EMBL/GenBank/DDBJ whole genome shotgun (WGS) entry which is preliminary data.</text>
</comment>
<evidence type="ECO:0000313" key="1">
    <source>
        <dbReference type="EMBL" id="MBB6439782.1"/>
    </source>
</evidence>
<sequence>MSPRSNPWAWPHHQVCGKPCTQQTRAIQQAALMLGRWLPSTGSFGTVLTLLGVQP</sequence>